<keyword evidence="3" id="KW-0863">Zinc-finger</keyword>
<evidence type="ECO:0000313" key="9">
    <source>
        <dbReference type="EMBL" id="KAK0393663.1"/>
    </source>
</evidence>
<dbReference type="GO" id="GO:0000976">
    <property type="term" value="F:transcription cis-regulatory region binding"/>
    <property type="evidence" value="ECO:0007669"/>
    <property type="project" value="TreeGrafter"/>
</dbReference>
<dbReference type="CDD" id="cd12872">
    <property type="entry name" value="SPRY_Ash2"/>
    <property type="match status" value="1"/>
</dbReference>
<keyword evidence="5" id="KW-0539">Nucleus</keyword>
<evidence type="ECO:0000259" key="8">
    <source>
        <dbReference type="PROSITE" id="PS50188"/>
    </source>
</evidence>
<dbReference type="InterPro" id="IPR003877">
    <property type="entry name" value="SPRY_dom"/>
</dbReference>
<gene>
    <name evidence="9" type="ORF">QR680_000342</name>
</gene>
<organism evidence="9 10">
    <name type="scientific">Steinernema hermaphroditum</name>
    <dbReference type="NCBI Taxonomy" id="289476"/>
    <lineage>
        <taxon>Eukaryota</taxon>
        <taxon>Metazoa</taxon>
        <taxon>Ecdysozoa</taxon>
        <taxon>Nematoda</taxon>
        <taxon>Chromadorea</taxon>
        <taxon>Rhabditida</taxon>
        <taxon>Tylenchina</taxon>
        <taxon>Panagrolaimomorpha</taxon>
        <taxon>Strongyloidoidea</taxon>
        <taxon>Steinernematidae</taxon>
        <taxon>Steinernema</taxon>
    </lineage>
</organism>
<feature type="compositionally biased region" description="Polar residues" evidence="7">
    <location>
        <begin position="296"/>
        <end position="307"/>
    </location>
</feature>
<evidence type="ECO:0000256" key="6">
    <source>
        <dbReference type="SAM" id="Coils"/>
    </source>
</evidence>
<dbReference type="InterPro" id="IPR013320">
    <property type="entry name" value="ConA-like_dom_sf"/>
</dbReference>
<dbReference type="InterPro" id="IPR011011">
    <property type="entry name" value="Znf_FYVE_PHD"/>
</dbReference>
<dbReference type="InterPro" id="IPR001870">
    <property type="entry name" value="B30.2/SPRY"/>
</dbReference>
<name>A0AA39LDV4_9BILA</name>
<dbReference type="PROSITE" id="PS50188">
    <property type="entry name" value="B302_SPRY"/>
    <property type="match status" value="1"/>
</dbReference>
<evidence type="ECO:0000256" key="4">
    <source>
        <dbReference type="ARBA" id="ARBA00022833"/>
    </source>
</evidence>
<feature type="coiled-coil region" evidence="6">
    <location>
        <begin position="40"/>
        <end position="67"/>
    </location>
</feature>
<evidence type="ECO:0000256" key="1">
    <source>
        <dbReference type="ARBA" id="ARBA00004123"/>
    </source>
</evidence>
<evidence type="ECO:0000256" key="3">
    <source>
        <dbReference type="ARBA" id="ARBA00022771"/>
    </source>
</evidence>
<feature type="domain" description="B30.2/SPRY" evidence="8">
    <location>
        <begin position="383"/>
        <end position="569"/>
    </location>
</feature>
<comment type="subcellular location">
    <subcellularLocation>
        <location evidence="1">Nucleus</location>
    </subcellularLocation>
</comment>
<accession>A0AA39LDV4</accession>
<dbReference type="InterPro" id="IPR043136">
    <property type="entry name" value="B30.2/SPRY_sf"/>
</dbReference>
<protein>
    <recommendedName>
        <fullName evidence="8">B30.2/SPRY domain-containing protein</fullName>
    </recommendedName>
</protein>
<dbReference type="PANTHER" id="PTHR10598:SF0">
    <property type="entry name" value="SET1_ASH2 HISTONE METHYLTRANSFERASE COMPLEX SUBUNIT ASH2"/>
    <property type="match status" value="1"/>
</dbReference>
<dbReference type="GO" id="GO:0008270">
    <property type="term" value="F:zinc ion binding"/>
    <property type="evidence" value="ECO:0007669"/>
    <property type="project" value="UniProtKB-KW"/>
</dbReference>
<dbReference type="SMART" id="SM00449">
    <property type="entry name" value="SPRY"/>
    <property type="match status" value="1"/>
</dbReference>
<dbReference type="InterPro" id="IPR049455">
    <property type="entry name" value="ASH2-like_PHD"/>
</dbReference>
<evidence type="ECO:0000256" key="5">
    <source>
        <dbReference type="ARBA" id="ARBA00023242"/>
    </source>
</evidence>
<reference evidence="9" key="1">
    <citation type="submission" date="2023-06" db="EMBL/GenBank/DDBJ databases">
        <title>Genomic analysis of the entomopathogenic nematode Steinernema hermaphroditum.</title>
        <authorList>
            <person name="Schwarz E.M."/>
            <person name="Heppert J.K."/>
            <person name="Baniya A."/>
            <person name="Schwartz H.T."/>
            <person name="Tan C.-H."/>
            <person name="Antoshechkin I."/>
            <person name="Sternberg P.W."/>
            <person name="Goodrich-Blair H."/>
            <person name="Dillman A.R."/>
        </authorList>
    </citation>
    <scope>NUCLEOTIDE SEQUENCE</scope>
    <source>
        <strain evidence="9">PS9179</strain>
        <tissue evidence="9">Whole animal</tissue>
    </source>
</reference>
<dbReference type="InterPro" id="IPR037353">
    <property type="entry name" value="ASH2"/>
</dbReference>
<feature type="compositionally biased region" description="Basic and acidic residues" evidence="7">
    <location>
        <begin position="17"/>
        <end position="26"/>
    </location>
</feature>
<dbReference type="Gene3D" id="2.60.120.920">
    <property type="match status" value="1"/>
</dbReference>
<evidence type="ECO:0000256" key="7">
    <source>
        <dbReference type="SAM" id="MobiDB-lite"/>
    </source>
</evidence>
<dbReference type="PANTHER" id="PTHR10598">
    <property type="entry name" value="SET1/ASH2 HISTONE METHYLTRANSFERASE COMPLEX SUBUNIT ASH2"/>
    <property type="match status" value="1"/>
</dbReference>
<dbReference type="SUPFAM" id="SSF49899">
    <property type="entry name" value="Concanavalin A-like lectins/glucanases"/>
    <property type="match status" value="1"/>
</dbReference>
<dbReference type="GO" id="GO:0048188">
    <property type="term" value="C:Set1C/COMPASS complex"/>
    <property type="evidence" value="ECO:0007669"/>
    <property type="project" value="InterPro"/>
</dbReference>
<feature type="region of interest" description="Disordered" evidence="7">
    <location>
        <begin position="296"/>
        <end position="342"/>
    </location>
</feature>
<evidence type="ECO:0000256" key="2">
    <source>
        <dbReference type="ARBA" id="ARBA00022723"/>
    </source>
</evidence>
<dbReference type="EMBL" id="JAUCMV010000005">
    <property type="protein sequence ID" value="KAK0393663.1"/>
    <property type="molecule type" value="Genomic_DNA"/>
</dbReference>
<dbReference type="AlphaFoldDB" id="A0AA39LDV4"/>
<evidence type="ECO:0000313" key="10">
    <source>
        <dbReference type="Proteomes" id="UP001175271"/>
    </source>
</evidence>
<dbReference type="Pfam" id="PF21257">
    <property type="entry name" value="PHD_ash2p_like"/>
    <property type="match status" value="1"/>
</dbReference>
<dbReference type="CDD" id="cd14686">
    <property type="entry name" value="bZIP"/>
    <property type="match status" value="1"/>
</dbReference>
<dbReference type="Proteomes" id="UP001175271">
    <property type="component" value="Unassembled WGS sequence"/>
</dbReference>
<proteinExistence type="predicted"/>
<keyword evidence="2" id="KW-0479">Metal-binding</keyword>
<keyword evidence="4" id="KW-0862">Zinc</keyword>
<sequence length="664" mass="77178">MNSIDVDKKPKPRGRPKKDEVYTDKPPKLVQKRLYARKYRERIRDQVKDLENERDFYKKLVEFLQSEQTRYCPSCQQPIWQPESPAVYMYPEAVQTQIRTNTPPAVSCAWQMQQQAMAQSPMWLHQNTDGERQVGEIELHCAGCRKWFHKSCLKDLKAFYGLPFMVCYQFYCKPCSSTKKEVWTAKQANFSHMLVMVLSNLTHDWRKEQSDDADFDKKFFSLEQDIIPFFEREWENLTSMPKRKKDSWHQTIQNALEKHPDLFVQRGKDDLYFKLKENDLRKIGPFLDAVRYINRRPNNTQSNQNDDGNADENEGPKTRGATKRKNAEGGSGSSKKQKQTSDYAHVYLPGRDMIEFPYNRDGYRYFFVEPDHNCPYSEEELSELSQQRQGIASVSYRLYNYPSVTLAPNDRAHQLKLTDDRMTVLGTKNLGYCAVRATHMVSKGRWYFEVSFDKQPPESHIRVGFAQELLPLQACVGYTKLSYGFRSKHGTKFHDSIGTRYFKTDYKEGDVIGCLIDIPEPACVTSEYLPHSKKDMVLILSKNNKFYEQKDDMAGYLKQLAICKGSKIEFFLNGVSCGVAFSDIYGGQYFPAVSIYQEAQVTCNFGPKVKYLPKGARPFCERLNEYAVEQTLSDILGTLEWKEHQIAEKRKAEKEKTGKARGRH</sequence>
<dbReference type="Pfam" id="PF21198">
    <property type="entry name" value="ASH2L-like_WH"/>
    <property type="match status" value="1"/>
</dbReference>
<dbReference type="Pfam" id="PF00622">
    <property type="entry name" value="SPRY"/>
    <property type="match status" value="1"/>
</dbReference>
<feature type="region of interest" description="Disordered" evidence="7">
    <location>
        <begin position="1"/>
        <end position="26"/>
    </location>
</feature>
<dbReference type="SUPFAM" id="SSF57903">
    <property type="entry name" value="FYVE/PHD zinc finger"/>
    <property type="match status" value="1"/>
</dbReference>
<comment type="caution">
    <text evidence="9">The sequence shown here is derived from an EMBL/GenBank/DDBJ whole genome shotgun (WGS) entry which is preliminary data.</text>
</comment>
<dbReference type="InterPro" id="IPR053835">
    <property type="entry name" value="ASH2L-like_WH"/>
</dbReference>
<keyword evidence="6" id="KW-0175">Coiled coil</keyword>
<dbReference type="Gene3D" id="3.90.980.20">
    <property type="match status" value="1"/>
</dbReference>
<keyword evidence="10" id="KW-1185">Reference proteome</keyword>